<sequence>MPSTLHRWSSRLAMRSPFRILAALVFAGLVVGGPAIAVAADHEIIIAHMQFGTVPPSHVGDVITWRNDDIFRHSATARDKSFDIDLPPKSQKSMTVKQAGKVDFYCRFHPMMTGTLDVQP</sequence>
<reference evidence="2" key="1">
    <citation type="submission" date="2016-08" db="EMBL/GenBank/DDBJ databases">
        <authorList>
            <person name="Varghese N."/>
            <person name="Submissions Spin"/>
        </authorList>
    </citation>
    <scope>NUCLEOTIDE SEQUENCE [LARGE SCALE GENOMIC DNA]</scope>
    <source>
        <strain evidence="2">HAMBI 2971</strain>
    </source>
</reference>
<evidence type="ECO:0000313" key="1">
    <source>
        <dbReference type="EMBL" id="SCB48087.1"/>
    </source>
</evidence>
<dbReference type="SUPFAM" id="SSF49503">
    <property type="entry name" value="Cupredoxins"/>
    <property type="match status" value="1"/>
</dbReference>
<protein>
    <submittedName>
        <fullName evidence="1">Plastocyanin</fullName>
    </submittedName>
</protein>
<gene>
    <name evidence="1" type="ORF">GA0061102_10638</name>
</gene>
<organism evidence="1 2">
    <name type="scientific">Rhizobium miluonense</name>
    <dbReference type="NCBI Taxonomy" id="411945"/>
    <lineage>
        <taxon>Bacteria</taxon>
        <taxon>Pseudomonadati</taxon>
        <taxon>Pseudomonadota</taxon>
        <taxon>Alphaproteobacteria</taxon>
        <taxon>Hyphomicrobiales</taxon>
        <taxon>Rhizobiaceae</taxon>
        <taxon>Rhizobium/Agrobacterium group</taxon>
        <taxon>Rhizobium</taxon>
    </lineage>
</organism>
<proteinExistence type="predicted"/>
<dbReference type="InterPro" id="IPR008972">
    <property type="entry name" value="Cupredoxin"/>
</dbReference>
<dbReference type="Gene3D" id="2.60.40.420">
    <property type="entry name" value="Cupredoxins - blue copper proteins"/>
    <property type="match status" value="1"/>
</dbReference>
<evidence type="ECO:0000313" key="2">
    <source>
        <dbReference type="Proteomes" id="UP000199435"/>
    </source>
</evidence>
<dbReference type="AlphaFoldDB" id="A0A1C3X771"/>
<accession>A0A1C3X771</accession>
<keyword evidence="2" id="KW-1185">Reference proteome</keyword>
<dbReference type="EMBL" id="FMAH01000063">
    <property type="protein sequence ID" value="SCB48087.1"/>
    <property type="molecule type" value="Genomic_DNA"/>
</dbReference>
<name>A0A1C3X771_9HYPH</name>
<dbReference type="STRING" id="411945.GA0061102_10638"/>
<dbReference type="Proteomes" id="UP000199435">
    <property type="component" value="Unassembled WGS sequence"/>
</dbReference>